<feature type="compositionally biased region" description="Polar residues" evidence="2">
    <location>
        <begin position="313"/>
        <end position="325"/>
    </location>
</feature>
<evidence type="ECO:0000313" key="5">
    <source>
        <dbReference type="EnsemblMetazoa" id="AALFPA23_020458.P30211"/>
    </source>
</evidence>
<evidence type="ECO:0000259" key="4">
    <source>
        <dbReference type="PROSITE" id="PS50994"/>
    </source>
</evidence>
<dbReference type="PANTHER" id="PTHR47331">
    <property type="entry name" value="PHD-TYPE DOMAIN-CONTAINING PROTEIN"/>
    <property type="match status" value="1"/>
</dbReference>
<dbReference type="InterPro" id="IPR036397">
    <property type="entry name" value="RNaseH_sf"/>
</dbReference>
<dbReference type="InterPro" id="IPR012337">
    <property type="entry name" value="RNaseH-like_sf"/>
</dbReference>
<dbReference type="GeneID" id="134290636"/>
<feature type="region of interest" description="Disordered" evidence="2">
    <location>
        <begin position="218"/>
        <end position="245"/>
    </location>
</feature>
<dbReference type="CDD" id="cd01644">
    <property type="entry name" value="RT_pepA17"/>
    <property type="match status" value="1"/>
</dbReference>
<evidence type="ECO:0000313" key="6">
    <source>
        <dbReference type="Proteomes" id="UP000069940"/>
    </source>
</evidence>
<feature type="domain" description="Integrase catalytic" evidence="4">
    <location>
        <begin position="1355"/>
        <end position="1545"/>
    </location>
</feature>
<dbReference type="Pfam" id="PF05380">
    <property type="entry name" value="Peptidase_A17"/>
    <property type="match status" value="1"/>
</dbReference>
<dbReference type="InterPro" id="IPR005312">
    <property type="entry name" value="DUF1759"/>
</dbReference>
<dbReference type="SUPFAM" id="SSF53098">
    <property type="entry name" value="Ribonuclease H-like"/>
    <property type="match status" value="1"/>
</dbReference>
<dbReference type="Pfam" id="PF03564">
    <property type="entry name" value="DUF1759"/>
    <property type="match status" value="1"/>
</dbReference>
<name>A0ABM1ZPM2_AEDAL</name>
<evidence type="ECO:0000259" key="3">
    <source>
        <dbReference type="PROSITE" id="PS50158"/>
    </source>
</evidence>
<dbReference type="EnsemblMetazoa" id="AALFPA23_020458.R30211">
    <property type="protein sequence ID" value="AALFPA23_020458.P30211"/>
    <property type="gene ID" value="AALFPA23_020458"/>
</dbReference>
<dbReference type="RefSeq" id="XP_062713795.1">
    <property type="nucleotide sequence ID" value="XM_062857811.1"/>
</dbReference>
<sequence>MESQYYRVKGFLLNKSPIAPPPSPALPPSAQPHAPSTHVRLPDVKLPVFNGSLEHWLNFHDLYISLVHSSQDLSSIQKFYYLRSSLSGEALKLIQTIPITATNYPVAWNLLVEHFQNTGRLKASYVDALFEFPTLKRESSVELHSLVEKFEANVRILQQLGEETNAWDILLVRMLSSRLDPTTRRDWEEHSSTLRAVTFKELTTFIQRRVNVLQSISHKAPDTSGPTSVKKLSNPRPFASHGASPVNGRKCILCPEQHPLYMCPTFSKMHVEDKEKEIRRHQLCRNCLRKGHMSRDCSSNNTCRRCKGRHHTQLCSNDSSSTQKTPEVASKQPPSQSTSEQPTTSASATHMQPKSYASAGRNRATVLLATAVVHIIDDTGTSHIARALLDSGSECCFATETFSQLLKVHRKRVSIPIAGIGHSTTQAKHKFTSTIRSRISDYSATAEFLVLPKVTVSLPSTSLDISTWEIPSGVQLADPSFCTTSTIDLVLGAEIFFDLFKVPGRIPLGEDLPMLINSVLGWVVSGRSNHCQPSTTITANVAAVGDLHQLMERFWTIEEGEASPCHSVEEAACETHFRQTVTRTQEGRYVVRLPLKDDVIKNLGNNRCTAVRRFQLVESRLQRNLHLGTQYSSFMKEYYDLGHMQRVAHTEESTTQTYHLPHHAVIREDSATTKVRVVFDASCKTSSGNSLNDAMLVGPIVQDDLRSIVLRSRIHPVMLIADIKQMYRQILVDERDTPLQRIVWRESPDNALDTYELKTVTYGTASAPFLATRVLQQLADDEQHEFPEAAAVLRKDFYVDDLFSGGSSIPETINLRRQLHSLLERGGFELRKWASNEPAVLEDIPEENKALQQTVDLDRDQLIKTLGLHWEPNADILRYNVKLPQADPTATLTKRLALSYIAQLFDPLGLVGPVVTTAKLFMQALWTLKSSNGSIWGWDEELPVAARDRWQSYHEQLPLLNHIKIDRFVLCSDATTLQLHFFSDASESAYGACVYLQSENSSGQVKVALLTSKSKVAPLKRQSIPRLELCGALLAAQLFEKVTSSLSMRPETYFWVDSTTVLSWLNCTPSTWTTFVANRVSKIQLSTTNCNWKHVAGEQNPADCLSRGTSAELLLSNDLWWHGPRWLQRDQADWPSGHLTAVNPQSECEIRKTPATIISATVEESFIDLYVSRFSNYQRMLRVTAYCRRFLQNCGRSNQPRTASPIISAEEKQEAEKTLIRLVQQQSYPNEWKCLQNQQLVSTKSRLKWFHPILDSENLIRIGGRLHRSQQSYDTKHQIILPSTSPISALLVRSIHEENLHAAPQLLIGLLRLRYWITGARDLAKKIFHTCTICFRARPKRIEQFMAELPSARITASRPFSSTGIDYWGPIFVQPTQRKASPRKAFVAVFVCFCTKAVHLELVADLSTAKFLQALRRFASRRGLCSDIYSDNGRNFVGAANELRQLLQNKEHHEQIAQECAHNNIRWHFNPPKASHFGGLWEAAINSAQKHFIRALGTQTLPYDDMETLLSQIECCLNSRPLVSISDDPSDLEPLTPGHFLVRSALKAVPDADVTSIPFNRLKKWQQTQKLYQQIWERWHRDYLVTLQPRSKWCNPPVLLERNQLVVLLDENLPPMRWPMARIHDVHPGPDGVVRVVTVKTSTGLYTRPVTKICLLPISPTTPPSDESPQAPNNSIQIEEIQPACN</sequence>
<dbReference type="SUPFAM" id="SSF56672">
    <property type="entry name" value="DNA/RNA polymerases"/>
    <property type="match status" value="1"/>
</dbReference>
<evidence type="ECO:0008006" key="7">
    <source>
        <dbReference type="Google" id="ProtNLM"/>
    </source>
</evidence>
<dbReference type="Proteomes" id="UP000069940">
    <property type="component" value="Unassembled WGS sequence"/>
</dbReference>
<organism evidence="5 6">
    <name type="scientific">Aedes albopictus</name>
    <name type="common">Asian tiger mosquito</name>
    <name type="synonym">Stegomyia albopicta</name>
    <dbReference type="NCBI Taxonomy" id="7160"/>
    <lineage>
        <taxon>Eukaryota</taxon>
        <taxon>Metazoa</taxon>
        <taxon>Ecdysozoa</taxon>
        <taxon>Arthropoda</taxon>
        <taxon>Hexapoda</taxon>
        <taxon>Insecta</taxon>
        <taxon>Pterygota</taxon>
        <taxon>Neoptera</taxon>
        <taxon>Endopterygota</taxon>
        <taxon>Diptera</taxon>
        <taxon>Nematocera</taxon>
        <taxon>Culicoidea</taxon>
        <taxon>Culicidae</taxon>
        <taxon>Culicinae</taxon>
        <taxon>Aedini</taxon>
        <taxon>Aedes</taxon>
        <taxon>Stegomyia</taxon>
    </lineage>
</organism>
<keyword evidence="1" id="KW-0479">Metal-binding</keyword>
<dbReference type="PROSITE" id="PS50994">
    <property type="entry name" value="INTEGRASE"/>
    <property type="match status" value="1"/>
</dbReference>
<dbReference type="SMART" id="SM00343">
    <property type="entry name" value="ZnF_C2HC"/>
    <property type="match status" value="1"/>
</dbReference>
<reference evidence="6" key="1">
    <citation type="journal article" date="2015" name="Proc. Natl. Acad. Sci. U.S.A.">
        <title>Genome sequence of the Asian Tiger mosquito, Aedes albopictus, reveals insights into its biology, genetics, and evolution.</title>
        <authorList>
            <person name="Chen X.G."/>
            <person name="Jiang X."/>
            <person name="Gu J."/>
            <person name="Xu M."/>
            <person name="Wu Y."/>
            <person name="Deng Y."/>
            <person name="Zhang C."/>
            <person name="Bonizzoni M."/>
            <person name="Dermauw W."/>
            <person name="Vontas J."/>
            <person name="Armbruster P."/>
            <person name="Huang X."/>
            <person name="Yang Y."/>
            <person name="Zhang H."/>
            <person name="He W."/>
            <person name="Peng H."/>
            <person name="Liu Y."/>
            <person name="Wu K."/>
            <person name="Chen J."/>
            <person name="Lirakis M."/>
            <person name="Topalis P."/>
            <person name="Van Leeuwen T."/>
            <person name="Hall A.B."/>
            <person name="Jiang X."/>
            <person name="Thorpe C."/>
            <person name="Mueller R.L."/>
            <person name="Sun C."/>
            <person name="Waterhouse R.M."/>
            <person name="Yan G."/>
            <person name="Tu Z.J."/>
            <person name="Fang X."/>
            <person name="James A.A."/>
        </authorList>
    </citation>
    <scope>NUCLEOTIDE SEQUENCE [LARGE SCALE GENOMIC DNA]</scope>
    <source>
        <strain evidence="6">Foshan</strain>
    </source>
</reference>
<dbReference type="InterPro" id="IPR043502">
    <property type="entry name" value="DNA/RNA_pol_sf"/>
</dbReference>
<keyword evidence="6" id="KW-1185">Reference proteome</keyword>
<dbReference type="Pfam" id="PF18701">
    <property type="entry name" value="DUF5641"/>
    <property type="match status" value="1"/>
</dbReference>
<keyword evidence="1" id="KW-0862">Zinc</keyword>
<dbReference type="InterPro" id="IPR040676">
    <property type="entry name" value="DUF5641"/>
</dbReference>
<accession>A0ABM1ZPM2</accession>
<feature type="region of interest" description="Disordered" evidence="2">
    <location>
        <begin position="312"/>
        <end position="357"/>
    </location>
</feature>
<feature type="region of interest" description="Disordered" evidence="2">
    <location>
        <begin position="1657"/>
        <end position="1686"/>
    </location>
</feature>
<feature type="compositionally biased region" description="Low complexity" evidence="2">
    <location>
        <begin position="332"/>
        <end position="349"/>
    </location>
</feature>
<dbReference type="PROSITE" id="PS50158">
    <property type="entry name" value="ZF_CCHC"/>
    <property type="match status" value="1"/>
</dbReference>
<dbReference type="PANTHER" id="PTHR47331:SF1">
    <property type="entry name" value="GAG-LIKE PROTEIN"/>
    <property type="match status" value="1"/>
</dbReference>
<keyword evidence="1" id="KW-0863">Zinc-finger</keyword>
<evidence type="ECO:0000256" key="2">
    <source>
        <dbReference type="SAM" id="MobiDB-lite"/>
    </source>
</evidence>
<dbReference type="InterPro" id="IPR001584">
    <property type="entry name" value="Integrase_cat-core"/>
</dbReference>
<protein>
    <recommendedName>
        <fullName evidence="7">Endonuclease</fullName>
    </recommendedName>
</protein>
<feature type="domain" description="CCHC-type" evidence="3">
    <location>
        <begin position="284"/>
        <end position="297"/>
    </location>
</feature>
<evidence type="ECO:0000256" key="1">
    <source>
        <dbReference type="PROSITE-ProRule" id="PRU00047"/>
    </source>
</evidence>
<dbReference type="InterPro" id="IPR001878">
    <property type="entry name" value="Znf_CCHC"/>
</dbReference>
<reference evidence="5" key="2">
    <citation type="submission" date="2025-05" db="UniProtKB">
        <authorList>
            <consortium name="EnsemblMetazoa"/>
        </authorList>
    </citation>
    <scope>IDENTIFICATION</scope>
    <source>
        <strain evidence="5">Foshan</strain>
    </source>
</reference>
<dbReference type="Gene3D" id="3.30.420.10">
    <property type="entry name" value="Ribonuclease H-like superfamily/Ribonuclease H"/>
    <property type="match status" value="1"/>
</dbReference>
<feature type="compositionally biased region" description="Polar residues" evidence="2">
    <location>
        <begin position="1664"/>
        <end position="1677"/>
    </location>
</feature>
<dbReference type="InterPro" id="IPR008042">
    <property type="entry name" value="Retrotrans_Pao"/>
</dbReference>
<proteinExistence type="predicted"/>